<dbReference type="GO" id="GO:0003677">
    <property type="term" value="F:DNA binding"/>
    <property type="evidence" value="ECO:0007669"/>
    <property type="project" value="InterPro"/>
</dbReference>
<dbReference type="Pfam" id="PF00128">
    <property type="entry name" value="Alpha-amylase"/>
    <property type="match status" value="1"/>
</dbReference>
<organism evidence="10">
    <name type="scientific">Timema monikensis</name>
    <dbReference type="NCBI Taxonomy" id="170555"/>
    <lineage>
        <taxon>Eukaryota</taxon>
        <taxon>Metazoa</taxon>
        <taxon>Ecdysozoa</taxon>
        <taxon>Arthropoda</taxon>
        <taxon>Hexapoda</taxon>
        <taxon>Insecta</taxon>
        <taxon>Pterygota</taxon>
        <taxon>Neoptera</taxon>
        <taxon>Polyneoptera</taxon>
        <taxon>Phasmatodea</taxon>
        <taxon>Timematodea</taxon>
        <taxon>Timematoidea</taxon>
        <taxon>Timematidae</taxon>
        <taxon>Timema</taxon>
    </lineage>
</organism>
<evidence type="ECO:0000256" key="8">
    <source>
        <dbReference type="SAM" id="MobiDB-lite"/>
    </source>
</evidence>
<accession>A0A7R9HK69</accession>
<dbReference type="Gene3D" id="2.60.40.10">
    <property type="entry name" value="Immunoglobulins"/>
    <property type="match status" value="1"/>
</dbReference>
<protein>
    <recommendedName>
        <fullName evidence="4">1,4-alpha-glucan branching enzyme</fullName>
        <ecNumber evidence="4">2.4.1.18</ecNumber>
    </recommendedName>
</protein>
<dbReference type="InterPro" id="IPR006047">
    <property type="entry name" value="GH13_cat_dom"/>
</dbReference>
<reference evidence="10" key="1">
    <citation type="submission" date="2020-11" db="EMBL/GenBank/DDBJ databases">
        <authorList>
            <person name="Tran Van P."/>
        </authorList>
    </citation>
    <scope>NUCLEOTIDE SEQUENCE</scope>
</reference>
<feature type="active site" description="Proton donor" evidence="7">
    <location>
        <position position="410"/>
    </location>
</feature>
<dbReference type="GO" id="GO:0005634">
    <property type="term" value="C:nucleus"/>
    <property type="evidence" value="ECO:0007669"/>
    <property type="project" value="UniProtKB-SubCell"/>
</dbReference>
<dbReference type="PANTHER" id="PTHR43651:SF3">
    <property type="entry name" value="1,4-ALPHA-GLUCAN-BRANCHING ENZYME"/>
    <property type="match status" value="1"/>
</dbReference>
<evidence type="ECO:0000256" key="5">
    <source>
        <dbReference type="ARBA" id="ARBA00022679"/>
    </source>
</evidence>
<dbReference type="InterPro" id="IPR007889">
    <property type="entry name" value="HTH_Psq"/>
</dbReference>
<evidence type="ECO:0000259" key="9">
    <source>
        <dbReference type="SMART" id="SM00642"/>
    </source>
</evidence>
<evidence type="ECO:0000256" key="3">
    <source>
        <dbReference type="ARBA" id="ARBA00009000"/>
    </source>
</evidence>
<dbReference type="CDD" id="cd11321">
    <property type="entry name" value="AmyAc_bac_euk_BE"/>
    <property type="match status" value="1"/>
</dbReference>
<evidence type="ECO:0000256" key="6">
    <source>
        <dbReference type="ARBA" id="ARBA00060592"/>
    </source>
</evidence>
<evidence type="ECO:0000313" key="10">
    <source>
        <dbReference type="EMBL" id="CAD7425357.1"/>
    </source>
</evidence>
<comment type="pathway">
    <text evidence="6">Glycan biosynthesis.</text>
</comment>
<dbReference type="FunFam" id="3.20.20.80:FF:000001">
    <property type="entry name" value="1,4-alpha-glucan branching enzyme"/>
    <property type="match status" value="1"/>
</dbReference>
<dbReference type="EMBL" id="OB792933">
    <property type="protein sequence ID" value="CAD7425357.1"/>
    <property type="molecule type" value="Genomic_DNA"/>
</dbReference>
<comment type="subcellular location">
    <subcellularLocation>
        <location evidence="2">Nucleus</location>
    </subcellularLocation>
</comment>
<comment type="similarity">
    <text evidence="3">Belongs to the glycosyl hydrolase 13 family. GlgB subfamily.</text>
</comment>
<feature type="region of interest" description="Disordered" evidence="8">
    <location>
        <begin position="134"/>
        <end position="154"/>
    </location>
</feature>
<dbReference type="InterPro" id="IPR017853">
    <property type="entry name" value="GH"/>
</dbReference>
<evidence type="ECO:0000256" key="7">
    <source>
        <dbReference type="PIRSR" id="PIRSR000463-1"/>
    </source>
</evidence>
<sequence>MSRYACFKDYADKVGEHDGGLDNFTQAYKYYGIHINSDNSVTCREWAPGAHQLYLMGDFTSRMFMQAWDQVKVETIKKENDGETVTKAMPAIDNWEEVTPDPAISYVDFINVGEAGTVCGEITDADIVAEVPNNSIQAEDGASSDEEDNSSVVQERSIPSAAEAMDHIQKLGCSFGSCNNKYQFKHKRAIKPQSLRIYECHVGIATEEPKVGSYLEFARNIIPRIVKQGYNAIQLMAIMEHAYYASFGYQVTNFFAASSRYGTPDELKQLIDVAHQNDLYVLLDVVHSHASKNVLDGLNQFDGTNSCFFHDGARGEHSLWDSRLFNYSEYEVLRFLLSNLRWYIEEYNFDGFRFDGVTSMLYHSRGIGEGFSGNYDEYFGLNVDTEAVVYLMLANYMLHELYPDVVTIAEDVSGMPATCRPVKEGGIGFDYRLAMAIPDKWIKLLKEVKDDDWEMGNIVHTLTNRRWMENTVAYAESHDQALVGDKTIAFWLMDKEMYTHMATNSEPSPIIDRGIALHKMIRLVTHALGGEAYLNFIGNEFGHPEWLDFPRAGNNDSYHYARRQWHLVDDGNLKYKYLNAFDEAMNKLEEQFGWLHKNPRTFLTPMKKYEIIQEVAEKKITKTEIARRHGILKSTLFTILKMREEIVNAVQKEGHNVKAKNV</sequence>
<dbReference type="InterPro" id="IPR013783">
    <property type="entry name" value="Ig-like_fold"/>
</dbReference>
<feature type="domain" description="Glycosyl hydrolase family 13 catalytic" evidence="9">
    <location>
        <begin position="203"/>
        <end position="566"/>
    </location>
</feature>
<feature type="active site" description="Nucleophile" evidence="7">
    <location>
        <position position="355"/>
    </location>
</feature>
<dbReference type="Gene3D" id="3.20.20.80">
    <property type="entry name" value="Glycosidases"/>
    <property type="match status" value="1"/>
</dbReference>
<dbReference type="SUPFAM" id="SSF51445">
    <property type="entry name" value="(Trans)glycosidases"/>
    <property type="match status" value="1"/>
</dbReference>
<keyword evidence="5" id="KW-0808">Transferase</keyword>
<dbReference type="InterPro" id="IPR009057">
    <property type="entry name" value="Homeodomain-like_sf"/>
</dbReference>
<gene>
    <name evidence="10" type="ORF">TMSB3V08_LOCUS2272</name>
</gene>
<dbReference type="AlphaFoldDB" id="A0A7R9HK69"/>
<evidence type="ECO:0000256" key="2">
    <source>
        <dbReference type="ARBA" id="ARBA00004123"/>
    </source>
</evidence>
<evidence type="ECO:0000256" key="1">
    <source>
        <dbReference type="ARBA" id="ARBA00000826"/>
    </source>
</evidence>
<dbReference type="PANTHER" id="PTHR43651">
    <property type="entry name" value="1,4-ALPHA-GLUCAN-BRANCHING ENZYME"/>
    <property type="match status" value="1"/>
</dbReference>
<dbReference type="InterPro" id="IPR037439">
    <property type="entry name" value="Branching_enzy"/>
</dbReference>
<dbReference type="SUPFAM" id="SSF46689">
    <property type="entry name" value="Homeodomain-like"/>
    <property type="match status" value="1"/>
</dbReference>
<proteinExistence type="inferred from homology"/>
<dbReference type="PIRSF" id="PIRSF000463">
    <property type="entry name" value="GlgB"/>
    <property type="match status" value="1"/>
</dbReference>
<dbReference type="GO" id="GO:0005737">
    <property type="term" value="C:cytoplasm"/>
    <property type="evidence" value="ECO:0007669"/>
    <property type="project" value="TreeGrafter"/>
</dbReference>
<dbReference type="SMART" id="SM00642">
    <property type="entry name" value="Aamy"/>
    <property type="match status" value="1"/>
</dbReference>
<dbReference type="GO" id="GO:0003844">
    <property type="term" value="F:1,4-alpha-glucan branching enzyme activity"/>
    <property type="evidence" value="ECO:0007669"/>
    <property type="project" value="UniProtKB-EC"/>
</dbReference>
<dbReference type="EC" id="2.4.1.18" evidence="4"/>
<dbReference type="Pfam" id="PF04218">
    <property type="entry name" value="CENP-B_N"/>
    <property type="match status" value="1"/>
</dbReference>
<dbReference type="GO" id="GO:0005978">
    <property type="term" value="P:glycogen biosynthetic process"/>
    <property type="evidence" value="ECO:0007669"/>
    <property type="project" value="InterPro"/>
</dbReference>
<evidence type="ECO:0000256" key="4">
    <source>
        <dbReference type="ARBA" id="ARBA00012541"/>
    </source>
</evidence>
<comment type="catalytic activity">
    <reaction evidence="1">
        <text>Transfers a segment of a (1-&gt;4)-alpha-D-glucan chain to a primary hydroxy group in a similar glucan chain.</text>
        <dbReference type="EC" id="2.4.1.18"/>
    </reaction>
</comment>
<dbReference type="Gene3D" id="1.10.10.60">
    <property type="entry name" value="Homeodomain-like"/>
    <property type="match status" value="1"/>
</dbReference>
<name>A0A7R9HK69_9NEOP</name>